<dbReference type="InterPro" id="IPR051547">
    <property type="entry name" value="TDP2-like"/>
</dbReference>
<evidence type="ECO:0000313" key="12">
    <source>
        <dbReference type="Proteomes" id="UP000297472"/>
    </source>
</evidence>
<keyword evidence="3" id="KW-0540">Nuclease</keyword>
<comment type="cofactor">
    <cofactor evidence="2">
        <name>Mg(2+)</name>
        <dbReference type="ChEBI" id="CHEBI:18420"/>
    </cofactor>
</comment>
<dbReference type="GO" id="GO:0016787">
    <property type="term" value="F:hydrolase activity"/>
    <property type="evidence" value="ECO:0007669"/>
    <property type="project" value="UniProtKB-KW"/>
</dbReference>
<dbReference type="InterPro" id="IPR005135">
    <property type="entry name" value="Endo/exonuclease/phosphatase"/>
</dbReference>
<keyword evidence="8" id="KW-0234">DNA repair</keyword>
<keyword evidence="12" id="KW-1185">Reference proteome</keyword>
<keyword evidence="5" id="KW-0227">DNA damage</keyword>
<evidence type="ECO:0000256" key="7">
    <source>
        <dbReference type="ARBA" id="ARBA00022842"/>
    </source>
</evidence>
<feature type="transmembrane region" description="Helical" evidence="9">
    <location>
        <begin position="79"/>
        <end position="104"/>
    </location>
</feature>
<dbReference type="SUPFAM" id="SSF56219">
    <property type="entry name" value="DNase I-like"/>
    <property type="match status" value="1"/>
</dbReference>
<dbReference type="EMBL" id="SOHA01000020">
    <property type="protein sequence ID" value="TFD30671.1"/>
    <property type="molecule type" value="Genomic_DNA"/>
</dbReference>
<name>A0A4Y8JV88_9MICO</name>
<feature type="domain" description="Endonuclease/exonuclease/phosphatase" evidence="10">
    <location>
        <begin position="121"/>
        <end position="327"/>
    </location>
</feature>
<accession>A0A4Y8JV88</accession>
<keyword evidence="7" id="KW-0460">Magnesium</keyword>
<protein>
    <recommendedName>
        <fullName evidence="10">Endonuclease/exonuclease/phosphatase domain-containing protein</fullName>
    </recommendedName>
</protein>
<evidence type="ECO:0000256" key="6">
    <source>
        <dbReference type="ARBA" id="ARBA00022801"/>
    </source>
</evidence>
<evidence type="ECO:0000256" key="1">
    <source>
        <dbReference type="ARBA" id="ARBA00001936"/>
    </source>
</evidence>
<evidence type="ECO:0000313" key="11">
    <source>
        <dbReference type="EMBL" id="TFD30671.1"/>
    </source>
</evidence>
<dbReference type="OrthoDB" id="2340043at2"/>
<keyword evidence="4" id="KW-0479">Metal-binding</keyword>
<keyword evidence="9" id="KW-1133">Transmembrane helix</keyword>
<dbReference type="GO" id="GO:0046872">
    <property type="term" value="F:metal ion binding"/>
    <property type="evidence" value="ECO:0007669"/>
    <property type="project" value="UniProtKB-KW"/>
</dbReference>
<feature type="transmembrane region" description="Helical" evidence="9">
    <location>
        <begin position="42"/>
        <end position="67"/>
    </location>
</feature>
<dbReference type="RefSeq" id="WP_134424324.1">
    <property type="nucleotide sequence ID" value="NZ_SOHA01000020.1"/>
</dbReference>
<evidence type="ECO:0000256" key="8">
    <source>
        <dbReference type="ARBA" id="ARBA00023204"/>
    </source>
</evidence>
<gene>
    <name evidence="11" type="ORF">E3T49_07370</name>
</gene>
<evidence type="ECO:0000256" key="2">
    <source>
        <dbReference type="ARBA" id="ARBA00001946"/>
    </source>
</evidence>
<dbReference type="GO" id="GO:0004518">
    <property type="term" value="F:nuclease activity"/>
    <property type="evidence" value="ECO:0007669"/>
    <property type="project" value="UniProtKB-KW"/>
</dbReference>
<sequence>MTQVRMPSLATAAIVVGWLLAGSLAAVAVARAVDADGRSIQIGIQGIAVWLLIPAYPLLVGAVIAVVRRRRRGTAGLRWCVALASVALVLVGVQVLLLVSAIGWNGTRSAPVGSGALRIVSANVLLDNTQVPDLARELVATGADVIVLQEVTPEHVTALNASPLAAAYPHRLLDPLPGYHGSAIFSRFAIAGGGPIDVAGSPMLQADIHLPGGLIRLINVHTVAPIGAGNAAAWREQFAELSRMAGTETSPLILAGDFNATLDHAPLRRLLAEGLRDAFVEGGTGFGATWPRWDGIVPPVMRLDHVLVSSEISVVSLATQTSSGSDHRRLLVDLALPPAS</sequence>
<dbReference type="InterPro" id="IPR036691">
    <property type="entry name" value="Endo/exonu/phosph_ase_sf"/>
</dbReference>
<proteinExistence type="predicted"/>
<evidence type="ECO:0000256" key="5">
    <source>
        <dbReference type="ARBA" id="ARBA00022763"/>
    </source>
</evidence>
<dbReference type="Gene3D" id="3.60.10.10">
    <property type="entry name" value="Endonuclease/exonuclease/phosphatase"/>
    <property type="match status" value="1"/>
</dbReference>
<dbReference type="PANTHER" id="PTHR15822">
    <property type="entry name" value="TRAF AND TNF RECEPTOR-ASSOCIATED PROTEIN"/>
    <property type="match status" value="1"/>
</dbReference>
<evidence type="ECO:0000256" key="3">
    <source>
        <dbReference type="ARBA" id="ARBA00022722"/>
    </source>
</evidence>
<dbReference type="PANTHER" id="PTHR15822:SF4">
    <property type="entry name" value="TYROSYL-DNA PHOSPHODIESTERASE 2"/>
    <property type="match status" value="1"/>
</dbReference>
<comment type="cofactor">
    <cofactor evidence="1">
        <name>Mn(2+)</name>
        <dbReference type="ChEBI" id="CHEBI:29035"/>
    </cofactor>
</comment>
<keyword evidence="9" id="KW-0812">Transmembrane</keyword>
<reference evidence="11 12" key="1">
    <citation type="submission" date="2019-03" db="EMBL/GenBank/DDBJ databases">
        <title>Genomics of glacier-inhabiting Cryobacterium strains.</title>
        <authorList>
            <person name="Liu Q."/>
            <person name="Xin Y.-H."/>
        </authorList>
    </citation>
    <scope>NUCLEOTIDE SEQUENCE [LARGE SCALE GENOMIC DNA]</scope>
    <source>
        <strain evidence="11 12">TMT1-51</strain>
    </source>
</reference>
<evidence type="ECO:0000256" key="9">
    <source>
        <dbReference type="SAM" id="Phobius"/>
    </source>
</evidence>
<comment type="caution">
    <text evidence="11">The sequence shown here is derived from an EMBL/GenBank/DDBJ whole genome shotgun (WGS) entry which is preliminary data.</text>
</comment>
<evidence type="ECO:0000256" key="4">
    <source>
        <dbReference type="ARBA" id="ARBA00022723"/>
    </source>
</evidence>
<dbReference type="Proteomes" id="UP000297472">
    <property type="component" value="Unassembled WGS sequence"/>
</dbReference>
<organism evidence="11 12">
    <name type="scientific">Cryobacterium cryoconiti</name>
    <dbReference type="NCBI Taxonomy" id="1259239"/>
    <lineage>
        <taxon>Bacteria</taxon>
        <taxon>Bacillati</taxon>
        <taxon>Actinomycetota</taxon>
        <taxon>Actinomycetes</taxon>
        <taxon>Micrococcales</taxon>
        <taxon>Microbacteriaceae</taxon>
        <taxon>Cryobacterium</taxon>
    </lineage>
</organism>
<keyword evidence="9" id="KW-0472">Membrane</keyword>
<keyword evidence="6" id="KW-0378">Hydrolase</keyword>
<dbReference type="AlphaFoldDB" id="A0A4Y8JV88"/>
<dbReference type="GO" id="GO:0006281">
    <property type="term" value="P:DNA repair"/>
    <property type="evidence" value="ECO:0007669"/>
    <property type="project" value="UniProtKB-KW"/>
</dbReference>
<dbReference type="Pfam" id="PF03372">
    <property type="entry name" value="Exo_endo_phos"/>
    <property type="match status" value="1"/>
</dbReference>
<evidence type="ECO:0000259" key="10">
    <source>
        <dbReference type="Pfam" id="PF03372"/>
    </source>
</evidence>